<evidence type="ECO:0000313" key="1">
    <source>
        <dbReference type="EMBL" id="MCS5733040.1"/>
    </source>
</evidence>
<evidence type="ECO:0008006" key="3">
    <source>
        <dbReference type="Google" id="ProtNLM"/>
    </source>
</evidence>
<proteinExistence type="predicted"/>
<organism evidence="1 2">
    <name type="scientific">Herbiconiux daphne</name>
    <dbReference type="NCBI Taxonomy" id="2970914"/>
    <lineage>
        <taxon>Bacteria</taxon>
        <taxon>Bacillati</taxon>
        <taxon>Actinomycetota</taxon>
        <taxon>Actinomycetes</taxon>
        <taxon>Micrococcales</taxon>
        <taxon>Microbacteriaceae</taxon>
        <taxon>Herbiconiux</taxon>
    </lineage>
</organism>
<reference evidence="1" key="1">
    <citation type="submission" date="2022-08" db="EMBL/GenBank/DDBJ databases">
        <authorList>
            <person name="Deng Y."/>
            <person name="Han X.-F."/>
            <person name="Zhang Y.-Q."/>
        </authorList>
    </citation>
    <scope>NUCLEOTIDE SEQUENCE</scope>
    <source>
        <strain evidence="1">CPCC 203386</strain>
    </source>
</reference>
<dbReference type="Proteomes" id="UP001165586">
    <property type="component" value="Unassembled WGS sequence"/>
</dbReference>
<name>A0ABT2GYL3_9MICO</name>
<protein>
    <recommendedName>
        <fullName evidence="3">ATP/GTP-binding protein</fullName>
    </recommendedName>
</protein>
<gene>
    <name evidence="1" type="ORF">N1032_04705</name>
</gene>
<dbReference type="EMBL" id="JANLCJ010000001">
    <property type="protein sequence ID" value="MCS5733040.1"/>
    <property type="molecule type" value="Genomic_DNA"/>
</dbReference>
<accession>A0ABT2GYL3</accession>
<comment type="caution">
    <text evidence="1">The sequence shown here is derived from an EMBL/GenBank/DDBJ whole genome shotgun (WGS) entry which is preliminary data.</text>
</comment>
<sequence>MPRNNRPRRRAADGDGDDENDLSRLLAGWKKVEHRRDGAWNVQPVSAASAVKGYICPGCGLTVAPGVAHLVTWRADGVLGDASDLAARRHWHTHCWRIGG</sequence>
<evidence type="ECO:0000313" key="2">
    <source>
        <dbReference type="Proteomes" id="UP001165586"/>
    </source>
</evidence>
<dbReference type="RefSeq" id="WP_259537784.1">
    <property type="nucleotide sequence ID" value="NZ_JANLCJ010000001.1"/>
</dbReference>
<keyword evidence="2" id="KW-1185">Reference proteome</keyword>